<dbReference type="Pfam" id="PF08447">
    <property type="entry name" value="PAS_3"/>
    <property type="match status" value="1"/>
</dbReference>
<dbReference type="FunFam" id="3.30.70.270:FF:000001">
    <property type="entry name" value="Diguanylate cyclase domain protein"/>
    <property type="match status" value="1"/>
</dbReference>
<sequence length="845" mass="96050">MTTQNSRSIHPLRRELLELIKSDESILSFVEKSSLDGLWFWDLTRPEHEWMSDNFWKTLGYEPTEKQHLSSEWQDIIHPDDLVVVKKNIQKHCESPSHPFDQVVRYTHKSGQTVWIRCRGLALRDKNGKAIRMLGSHVDVTEIKKQTIALQKRNQTFEELENTANIGIWDLDLEKNTIWWSRQTKRIHEVPDDYKPNLATAINFYKEGESRSIITNAVEQGIHCGIPYDEELELVTAKGRTIWVRAIGKPEWANNKCVRMFGVFQDITSSKRLKMQLTKQHELLRVTLQSIGDALITSDTNGNVTWLNPIAEQLTGWSLEEAESMAASDILNVINEQTQTDLPNPIIQCLQKKRTVELEHSTTLLSRDGAKYGITCSVSPICTESEELLGSVMVFHDVTEERQAGMEMKHRATHDPLTGFYNRSEFESRLNPCLGDNRGVLTNYALAYIDLDKFKAVNDTCGHHAGDELLKQVSRLLKDNIAKNDVIARLGGDEFGLLLADQDEEHALAKAQNLCQVVDNFRFYHDNRIFRIGASIGLVPITRRWSSVAELINAADSACYSAKKAGRNRVFVWKEEEKRGHQRSLESNWSSRIRHAIDSELFELFAQRVFPLHSPSKVIFLEVLLRMPDGESNWILPDSFLPIAERYSLSPHIDYYVISSVISTLHRCQHLHRIAQININISGQTIANQAFIKKLLPLLNNTPYSIKEKLVFEMTEATITRSMVDSVAFVTLLRSAGIKTALDDFGTGASSFAYLKKYQIEQIKIDGNFVGNILNDQVDEIAVKAFADIAKLRNIEVVAKSVNSAKQLQRLKEIGVDFAQGYYLHKPQALGIVLDSVEEEVISNA</sequence>
<dbReference type="PROSITE" id="PS50887">
    <property type="entry name" value="GGDEF"/>
    <property type="match status" value="1"/>
</dbReference>
<dbReference type="Gene3D" id="3.20.20.450">
    <property type="entry name" value="EAL domain"/>
    <property type="match status" value="1"/>
</dbReference>
<dbReference type="InterPro" id="IPR001633">
    <property type="entry name" value="EAL_dom"/>
</dbReference>
<dbReference type="GO" id="GO:0003824">
    <property type="term" value="F:catalytic activity"/>
    <property type="evidence" value="ECO:0007669"/>
    <property type="project" value="UniProtKB-ARBA"/>
</dbReference>
<feature type="domain" description="PAC" evidence="3">
    <location>
        <begin position="358"/>
        <end position="410"/>
    </location>
</feature>
<evidence type="ECO:0000259" key="2">
    <source>
        <dbReference type="PROSITE" id="PS50112"/>
    </source>
</evidence>
<dbReference type="Pfam" id="PF00563">
    <property type="entry name" value="EAL"/>
    <property type="match status" value="1"/>
</dbReference>
<protein>
    <submittedName>
        <fullName evidence="6">EAL domain-containing protein</fullName>
    </submittedName>
</protein>
<dbReference type="EMBL" id="JAAAWO010000001">
    <property type="protein sequence ID" value="NDW14223.1"/>
    <property type="molecule type" value="Genomic_DNA"/>
</dbReference>
<dbReference type="InterPro" id="IPR035919">
    <property type="entry name" value="EAL_sf"/>
</dbReference>
<evidence type="ECO:0000259" key="3">
    <source>
        <dbReference type="PROSITE" id="PS50113"/>
    </source>
</evidence>
<dbReference type="PANTHER" id="PTHR44757:SF4">
    <property type="entry name" value="DIGUANYLATE CYCLASE DGCE-RELATED"/>
    <property type="match status" value="1"/>
</dbReference>
<comment type="cofactor">
    <cofactor evidence="1">
        <name>Mg(2+)</name>
        <dbReference type="ChEBI" id="CHEBI:18420"/>
    </cofactor>
</comment>
<dbReference type="InterPro" id="IPR013767">
    <property type="entry name" value="PAS_fold"/>
</dbReference>
<dbReference type="PROSITE" id="PS50883">
    <property type="entry name" value="EAL"/>
    <property type="match status" value="1"/>
</dbReference>
<name>A0A6N9TAA7_9ALTE</name>
<dbReference type="Pfam" id="PF00989">
    <property type="entry name" value="PAS"/>
    <property type="match status" value="1"/>
</dbReference>
<dbReference type="Proteomes" id="UP000471381">
    <property type="component" value="Unassembled WGS sequence"/>
</dbReference>
<dbReference type="RefSeq" id="WP_163104764.1">
    <property type="nucleotide sequence ID" value="NZ_JAAAWO010000001.1"/>
</dbReference>
<dbReference type="InterPro" id="IPR000014">
    <property type="entry name" value="PAS"/>
</dbReference>
<dbReference type="Gene3D" id="3.30.450.20">
    <property type="entry name" value="PAS domain"/>
    <property type="match status" value="3"/>
</dbReference>
<dbReference type="PROSITE" id="PS50113">
    <property type="entry name" value="PAC"/>
    <property type="match status" value="3"/>
</dbReference>
<evidence type="ECO:0000256" key="1">
    <source>
        <dbReference type="ARBA" id="ARBA00001946"/>
    </source>
</evidence>
<dbReference type="SUPFAM" id="SSF55073">
    <property type="entry name" value="Nucleotide cyclase"/>
    <property type="match status" value="1"/>
</dbReference>
<dbReference type="Pfam" id="PF00990">
    <property type="entry name" value="GGDEF"/>
    <property type="match status" value="1"/>
</dbReference>
<dbReference type="GO" id="GO:0006355">
    <property type="term" value="P:regulation of DNA-templated transcription"/>
    <property type="evidence" value="ECO:0007669"/>
    <property type="project" value="InterPro"/>
</dbReference>
<dbReference type="SMART" id="SM00091">
    <property type="entry name" value="PAS"/>
    <property type="match status" value="2"/>
</dbReference>
<evidence type="ECO:0000259" key="4">
    <source>
        <dbReference type="PROSITE" id="PS50883"/>
    </source>
</evidence>
<organism evidence="6 7">
    <name type="scientific">Alteromonas genovensis</name>
    <dbReference type="NCBI Taxonomy" id="471225"/>
    <lineage>
        <taxon>Bacteria</taxon>
        <taxon>Pseudomonadati</taxon>
        <taxon>Pseudomonadota</taxon>
        <taxon>Gammaproteobacteria</taxon>
        <taxon>Alteromonadales</taxon>
        <taxon>Alteromonadaceae</taxon>
        <taxon>Alteromonas/Salinimonas group</taxon>
        <taxon>Alteromonas</taxon>
    </lineage>
</organism>
<evidence type="ECO:0000313" key="7">
    <source>
        <dbReference type="Proteomes" id="UP000471381"/>
    </source>
</evidence>
<dbReference type="CDD" id="cd00130">
    <property type="entry name" value="PAS"/>
    <property type="match status" value="3"/>
</dbReference>
<reference evidence="6 7" key="1">
    <citation type="submission" date="2020-01" db="EMBL/GenBank/DDBJ databases">
        <title>Genomes of bacteria type strains.</title>
        <authorList>
            <person name="Chen J."/>
            <person name="Zhu S."/>
            <person name="Yang J."/>
        </authorList>
    </citation>
    <scope>NUCLEOTIDE SEQUENCE [LARGE SCALE GENOMIC DNA]</scope>
    <source>
        <strain evidence="6 7">LMG 24078</strain>
    </source>
</reference>
<dbReference type="InterPro" id="IPR001610">
    <property type="entry name" value="PAC"/>
</dbReference>
<dbReference type="SUPFAM" id="SSF141868">
    <property type="entry name" value="EAL domain-like"/>
    <property type="match status" value="1"/>
</dbReference>
<dbReference type="InterPro" id="IPR000160">
    <property type="entry name" value="GGDEF_dom"/>
</dbReference>
<dbReference type="CDD" id="cd01948">
    <property type="entry name" value="EAL"/>
    <property type="match status" value="1"/>
</dbReference>
<dbReference type="CDD" id="cd01949">
    <property type="entry name" value="GGDEF"/>
    <property type="match status" value="1"/>
</dbReference>
<accession>A0A6N9TAA7</accession>
<dbReference type="Gene3D" id="3.30.70.270">
    <property type="match status" value="1"/>
</dbReference>
<feature type="domain" description="PAS" evidence="2">
    <location>
        <begin position="280"/>
        <end position="353"/>
    </location>
</feature>
<comment type="caution">
    <text evidence="6">The sequence shown here is derived from an EMBL/GenBank/DDBJ whole genome shotgun (WGS) entry which is preliminary data.</text>
</comment>
<keyword evidence="7" id="KW-1185">Reference proteome</keyword>
<dbReference type="PROSITE" id="PS50112">
    <property type="entry name" value="PAS"/>
    <property type="match status" value="1"/>
</dbReference>
<dbReference type="SMART" id="SM00086">
    <property type="entry name" value="PAC"/>
    <property type="match status" value="3"/>
</dbReference>
<feature type="domain" description="EAL" evidence="4">
    <location>
        <begin position="586"/>
        <end position="841"/>
    </location>
</feature>
<dbReference type="NCBIfam" id="TIGR00229">
    <property type="entry name" value="sensory_box"/>
    <property type="match status" value="2"/>
</dbReference>
<feature type="domain" description="PAC" evidence="3">
    <location>
        <begin position="100"/>
        <end position="152"/>
    </location>
</feature>
<proteinExistence type="predicted"/>
<feature type="domain" description="GGDEF" evidence="5">
    <location>
        <begin position="442"/>
        <end position="575"/>
    </location>
</feature>
<feature type="domain" description="PAC" evidence="3">
    <location>
        <begin position="228"/>
        <end position="279"/>
    </location>
</feature>
<dbReference type="SUPFAM" id="SSF55785">
    <property type="entry name" value="PYP-like sensor domain (PAS domain)"/>
    <property type="match status" value="3"/>
</dbReference>
<gene>
    <name evidence="6" type="ORF">GTQ48_01575</name>
</gene>
<dbReference type="Pfam" id="PF13426">
    <property type="entry name" value="PAS_9"/>
    <property type="match status" value="1"/>
</dbReference>
<dbReference type="InterPro" id="IPR029787">
    <property type="entry name" value="Nucleotide_cyclase"/>
</dbReference>
<dbReference type="PANTHER" id="PTHR44757">
    <property type="entry name" value="DIGUANYLATE CYCLASE DGCP"/>
    <property type="match status" value="1"/>
</dbReference>
<dbReference type="SMART" id="SM00267">
    <property type="entry name" value="GGDEF"/>
    <property type="match status" value="1"/>
</dbReference>
<dbReference type="InterPro" id="IPR043128">
    <property type="entry name" value="Rev_trsase/Diguanyl_cyclase"/>
</dbReference>
<dbReference type="AlphaFoldDB" id="A0A6N9TAA7"/>
<dbReference type="SMART" id="SM00052">
    <property type="entry name" value="EAL"/>
    <property type="match status" value="1"/>
</dbReference>
<evidence type="ECO:0000259" key="5">
    <source>
        <dbReference type="PROSITE" id="PS50887"/>
    </source>
</evidence>
<dbReference type="InterPro" id="IPR035965">
    <property type="entry name" value="PAS-like_dom_sf"/>
</dbReference>
<dbReference type="InterPro" id="IPR052155">
    <property type="entry name" value="Biofilm_reg_signaling"/>
</dbReference>
<dbReference type="InterPro" id="IPR000700">
    <property type="entry name" value="PAS-assoc_C"/>
</dbReference>
<evidence type="ECO:0000313" key="6">
    <source>
        <dbReference type="EMBL" id="NDW14223.1"/>
    </source>
</evidence>
<dbReference type="InterPro" id="IPR013655">
    <property type="entry name" value="PAS_fold_3"/>
</dbReference>
<dbReference type="NCBIfam" id="TIGR00254">
    <property type="entry name" value="GGDEF"/>
    <property type="match status" value="1"/>
</dbReference>